<dbReference type="AlphaFoldDB" id="A0A9D4HR90"/>
<sequence>MSKSYACAICTKRVGPKERRKLKTDGNKQLIKYLRKHMLLTDEVTDKDVVHNSCRLKYTAESAAARLSASPKKNPQHGPSDKKSPCLRPIHDLWRKNCSLHLTKINQ</sequence>
<comment type="caution">
    <text evidence="2">The sequence shown here is derived from an EMBL/GenBank/DDBJ whole genome shotgun (WGS) entry which is preliminary data.</text>
</comment>
<name>A0A9D4HR90_DREPO</name>
<evidence type="ECO:0000256" key="1">
    <source>
        <dbReference type="SAM" id="MobiDB-lite"/>
    </source>
</evidence>
<evidence type="ECO:0000313" key="2">
    <source>
        <dbReference type="EMBL" id="KAH3728096.1"/>
    </source>
</evidence>
<protein>
    <submittedName>
        <fullName evidence="2">Uncharacterized protein</fullName>
    </submittedName>
</protein>
<feature type="region of interest" description="Disordered" evidence="1">
    <location>
        <begin position="64"/>
        <end position="88"/>
    </location>
</feature>
<keyword evidence="3" id="KW-1185">Reference proteome</keyword>
<accession>A0A9D4HR90</accession>
<dbReference type="Proteomes" id="UP000828390">
    <property type="component" value="Unassembled WGS sequence"/>
</dbReference>
<evidence type="ECO:0000313" key="3">
    <source>
        <dbReference type="Proteomes" id="UP000828390"/>
    </source>
</evidence>
<gene>
    <name evidence="2" type="ORF">DPMN_054043</name>
</gene>
<organism evidence="2 3">
    <name type="scientific">Dreissena polymorpha</name>
    <name type="common">Zebra mussel</name>
    <name type="synonym">Mytilus polymorpha</name>
    <dbReference type="NCBI Taxonomy" id="45954"/>
    <lineage>
        <taxon>Eukaryota</taxon>
        <taxon>Metazoa</taxon>
        <taxon>Spiralia</taxon>
        <taxon>Lophotrochozoa</taxon>
        <taxon>Mollusca</taxon>
        <taxon>Bivalvia</taxon>
        <taxon>Autobranchia</taxon>
        <taxon>Heteroconchia</taxon>
        <taxon>Euheterodonta</taxon>
        <taxon>Imparidentia</taxon>
        <taxon>Neoheterodontei</taxon>
        <taxon>Myida</taxon>
        <taxon>Dreissenoidea</taxon>
        <taxon>Dreissenidae</taxon>
        <taxon>Dreissena</taxon>
    </lineage>
</organism>
<proteinExistence type="predicted"/>
<dbReference type="EMBL" id="JAIWYP010000012">
    <property type="protein sequence ID" value="KAH3728096.1"/>
    <property type="molecule type" value="Genomic_DNA"/>
</dbReference>
<reference evidence="2" key="2">
    <citation type="submission" date="2020-11" db="EMBL/GenBank/DDBJ databases">
        <authorList>
            <person name="McCartney M.A."/>
            <person name="Auch B."/>
            <person name="Kono T."/>
            <person name="Mallez S."/>
            <person name="Becker A."/>
            <person name="Gohl D.M."/>
            <person name="Silverstein K.A.T."/>
            <person name="Koren S."/>
            <person name="Bechman K.B."/>
            <person name="Herman A."/>
            <person name="Abrahante J.E."/>
            <person name="Garbe J."/>
        </authorList>
    </citation>
    <scope>NUCLEOTIDE SEQUENCE</scope>
    <source>
        <strain evidence="2">Duluth1</strain>
        <tissue evidence="2">Whole animal</tissue>
    </source>
</reference>
<reference evidence="2" key="1">
    <citation type="journal article" date="2019" name="bioRxiv">
        <title>The Genome of the Zebra Mussel, Dreissena polymorpha: A Resource for Invasive Species Research.</title>
        <authorList>
            <person name="McCartney M.A."/>
            <person name="Auch B."/>
            <person name="Kono T."/>
            <person name="Mallez S."/>
            <person name="Zhang Y."/>
            <person name="Obille A."/>
            <person name="Becker A."/>
            <person name="Abrahante J.E."/>
            <person name="Garbe J."/>
            <person name="Badalamenti J.P."/>
            <person name="Herman A."/>
            <person name="Mangelson H."/>
            <person name="Liachko I."/>
            <person name="Sullivan S."/>
            <person name="Sone E.D."/>
            <person name="Koren S."/>
            <person name="Silverstein K.A.T."/>
            <person name="Beckman K.B."/>
            <person name="Gohl D.M."/>
        </authorList>
    </citation>
    <scope>NUCLEOTIDE SEQUENCE</scope>
    <source>
        <strain evidence="2">Duluth1</strain>
        <tissue evidence="2">Whole animal</tissue>
    </source>
</reference>
<feature type="compositionally biased region" description="Basic and acidic residues" evidence="1">
    <location>
        <begin position="79"/>
        <end position="88"/>
    </location>
</feature>